<keyword evidence="2" id="KW-1003">Cell membrane</keyword>
<feature type="transmembrane region" description="Helical" evidence="6">
    <location>
        <begin position="31"/>
        <end position="51"/>
    </location>
</feature>
<feature type="transmembrane region" description="Helical" evidence="6">
    <location>
        <begin position="56"/>
        <end position="76"/>
    </location>
</feature>
<organism evidence="7 8">
    <name type="scientific">Egicoccus halophilus</name>
    <dbReference type="NCBI Taxonomy" id="1670830"/>
    <lineage>
        <taxon>Bacteria</taxon>
        <taxon>Bacillati</taxon>
        <taxon>Actinomycetota</taxon>
        <taxon>Nitriliruptoria</taxon>
        <taxon>Egicoccales</taxon>
        <taxon>Egicoccaceae</taxon>
        <taxon>Egicoccus</taxon>
    </lineage>
</organism>
<evidence type="ECO:0000256" key="6">
    <source>
        <dbReference type="SAM" id="Phobius"/>
    </source>
</evidence>
<keyword evidence="5 6" id="KW-0472">Membrane</keyword>
<comment type="caution">
    <text evidence="7">The sequence shown here is derived from an EMBL/GenBank/DDBJ whole genome shotgun (WGS) entry which is preliminary data.</text>
</comment>
<name>A0A8J3ABZ4_9ACTN</name>
<gene>
    <name evidence="7" type="ORF">GCM10011354_09880</name>
</gene>
<comment type="subcellular location">
    <subcellularLocation>
        <location evidence="1">Cell membrane</location>
        <topology evidence="1">Multi-pass membrane protein</topology>
    </subcellularLocation>
</comment>
<proteinExistence type="predicted"/>
<dbReference type="AlphaFoldDB" id="A0A8J3ABZ4"/>
<keyword evidence="8" id="KW-1185">Reference proteome</keyword>
<accession>A0A8J3ABZ4</accession>
<dbReference type="GO" id="GO:0015075">
    <property type="term" value="F:monoatomic ion transmembrane transporter activity"/>
    <property type="evidence" value="ECO:0007669"/>
    <property type="project" value="InterPro"/>
</dbReference>
<evidence type="ECO:0000256" key="2">
    <source>
        <dbReference type="ARBA" id="ARBA00022475"/>
    </source>
</evidence>
<reference evidence="7" key="2">
    <citation type="submission" date="2020-09" db="EMBL/GenBank/DDBJ databases">
        <authorList>
            <person name="Sun Q."/>
            <person name="Zhou Y."/>
        </authorList>
    </citation>
    <scope>NUCLEOTIDE SEQUENCE</scope>
    <source>
        <strain evidence="7">CGMCC 1.14988</strain>
    </source>
</reference>
<evidence type="ECO:0000256" key="5">
    <source>
        <dbReference type="ARBA" id="ARBA00023136"/>
    </source>
</evidence>
<dbReference type="Proteomes" id="UP000650511">
    <property type="component" value="Unassembled WGS sequence"/>
</dbReference>
<dbReference type="EMBL" id="BMHA01000003">
    <property type="protein sequence ID" value="GGI04595.1"/>
    <property type="molecule type" value="Genomic_DNA"/>
</dbReference>
<keyword evidence="4 6" id="KW-1133">Transmembrane helix</keyword>
<evidence type="ECO:0000256" key="4">
    <source>
        <dbReference type="ARBA" id="ARBA00022989"/>
    </source>
</evidence>
<dbReference type="RefSeq" id="WP_165403977.1">
    <property type="nucleotide sequence ID" value="NZ_BMHA01000003.1"/>
</dbReference>
<dbReference type="GO" id="GO:0005886">
    <property type="term" value="C:plasma membrane"/>
    <property type="evidence" value="ECO:0007669"/>
    <property type="project" value="UniProtKB-SubCell"/>
</dbReference>
<reference evidence="7" key="1">
    <citation type="journal article" date="2014" name="Int. J. Syst. Evol. Microbiol.">
        <title>Complete genome sequence of Corynebacterium casei LMG S-19264T (=DSM 44701T), isolated from a smear-ripened cheese.</title>
        <authorList>
            <consortium name="US DOE Joint Genome Institute (JGI-PGF)"/>
            <person name="Walter F."/>
            <person name="Albersmeier A."/>
            <person name="Kalinowski J."/>
            <person name="Ruckert C."/>
        </authorList>
    </citation>
    <scope>NUCLEOTIDE SEQUENCE</scope>
    <source>
        <strain evidence="7">CGMCC 1.14988</strain>
    </source>
</reference>
<evidence type="ECO:0000256" key="1">
    <source>
        <dbReference type="ARBA" id="ARBA00004651"/>
    </source>
</evidence>
<dbReference type="InterPro" id="IPR007208">
    <property type="entry name" value="MrpF/PhaF-like"/>
</dbReference>
<evidence type="ECO:0000256" key="3">
    <source>
        <dbReference type="ARBA" id="ARBA00022692"/>
    </source>
</evidence>
<protein>
    <submittedName>
        <fullName evidence="7">Uncharacterized protein</fullName>
    </submittedName>
</protein>
<evidence type="ECO:0000313" key="8">
    <source>
        <dbReference type="Proteomes" id="UP000650511"/>
    </source>
</evidence>
<sequence>MTPWVVTAVTLVVLLCVGAAAVLRGDTLSRVVGLQLASVLAPITAVVVAVAAQRTLFLEVALALAVLSLAGSLVYARSLERWL</sequence>
<dbReference type="Pfam" id="PF04066">
    <property type="entry name" value="MrpF_PhaF"/>
    <property type="match status" value="1"/>
</dbReference>
<evidence type="ECO:0000313" key="7">
    <source>
        <dbReference type="EMBL" id="GGI04595.1"/>
    </source>
</evidence>
<keyword evidence="3 6" id="KW-0812">Transmembrane</keyword>